<protein>
    <submittedName>
        <fullName evidence="1">Ankyrin repeat family protein</fullName>
    </submittedName>
</protein>
<dbReference type="Proteomes" id="UP001164539">
    <property type="component" value="Chromosome 13"/>
</dbReference>
<name>A0ACC1WTX8_MELAZ</name>
<organism evidence="1 2">
    <name type="scientific">Melia azedarach</name>
    <name type="common">Chinaberry tree</name>
    <dbReference type="NCBI Taxonomy" id="155640"/>
    <lineage>
        <taxon>Eukaryota</taxon>
        <taxon>Viridiplantae</taxon>
        <taxon>Streptophyta</taxon>
        <taxon>Embryophyta</taxon>
        <taxon>Tracheophyta</taxon>
        <taxon>Spermatophyta</taxon>
        <taxon>Magnoliopsida</taxon>
        <taxon>eudicotyledons</taxon>
        <taxon>Gunneridae</taxon>
        <taxon>Pentapetalae</taxon>
        <taxon>rosids</taxon>
        <taxon>malvids</taxon>
        <taxon>Sapindales</taxon>
        <taxon>Meliaceae</taxon>
        <taxon>Melia</taxon>
    </lineage>
</organism>
<accession>A0ACC1WTX8</accession>
<evidence type="ECO:0000313" key="2">
    <source>
        <dbReference type="Proteomes" id="UP001164539"/>
    </source>
</evidence>
<dbReference type="EMBL" id="CM051406">
    <property type="protein sequence ID" value="KAJ4702444.1"/>
    <property type="molecule type" value="Genomic_DNA"/>
</dbReference>
<evidence type="ECO:0000313" key="1">
    <source>
        <dbReference type="EMBL" id="KAJ4702444.1"/>
    </source>
</evidence>
<keyword evidence="2" id="KW-1185">Reference proteome</keyword>
<gene>
    <name evidence="1" type="ORF">OWV82_022501</name>
</gene>
<comment type="caution">
    <text evidence="1">The sequence shown here is derived from an EMBL/GenBank/DDBJ whole genome shotgun (WGS) entry which is preliminary data.</text>
</comment>
<proteinExistence type="predicted"/>
<reference evidence="1 2" key="1">
    <citation type="journal article" date="2023" name="Science">
        <title>Complex scaffold remodeling in plant triterpene biosynthesis.</title>
        <authorList>
            <person name="De La Pena R."/>
            <person name="Hodgson H."/>
            <person name="Liu J.C."/>
            <person name="Stephenson M.J."/>
            <person name="Martin A.C."/>
            <person name="Owen C."/>
            <person name="Harkess A."/>
            <person name="Leebens-Mack J."/>
            <person name="Jimenez L.E."/>
            <person name="Osbourn A."/>
            <person name="Sattely E.S."/>
        </authorList>
    </citation>
    <scope>NUCLEOTIDE SEQUENCE [LARGE SCALE GENOMIC DNA]</scope>
    <source>
        <strain evidence="2">cv. JPN11</strain>
        <tissue evidence="1">Leaf</tissue>
    </source>
</reference>
<sequence length="106" mass="12195">MTNDKEIAMIPDKFGTLPIDMAVLLGHKDMVNYLYEETRNFFTDDDHIALQLLIEFEDLATAHAENDGTALHVLARKGPTYSDFTNQNQRGIFNRWFKLIGKSFDL</sequence>